<evidence type="ECO:0000313" key="1">
    <source>
        <dbReference type="EMBL" id="NUU87333.1"/>
    </source>
</evidence>
<accession>A0A6M2EPR8</accession>
<organism evidence="1">
    <name type="scientific">Populus davidiana</name>
    <dbReference type="NCBI Taxonomy" id="266767"/>
    <lineage>
        <taxon>Eukaryota</taxon>
        <taxon>Viridiplantae</taxon>
        <taxon>Streptophyta</taxon>
        <taxon>Embryophyta</taxon>
        <taxon>Tracheophyta</taxon>
        <taxon>Spermatophyta</taxon>
        <taxon>Magnoliopsida</taxon>
        <taxon>eudicotyledons</taxon>
        <taxon>Gunneridae</taxon>
        <taxon>Pentapetalae</taxon>
        <taxon>rosids</taxon>
        <taxon>fabids</taxon>
        <taxon>Malpighiales</taxon>
        <taxon>Salicaceae</taxon>
        <taxon>Saliceae</taxon>
        <taxon>Populus</taxon>
    </lineage>
</organism>
<name>A0A6M2EPR8_9ROSI</name>
<protein>
    <submittedName>
        <fullName evidence="1">Uncharacterized protein</fullName>
    </submittedName>
</protein>
<sequence length="243" mass="25163">MLREMLSLNSEVSPADGALLLQSSRLLPLSSLPTHVALHRQQSESLLSSIQLKRSHEESVQEGIRFNLLFFGTVLVSSPFIQASDASDSSHLSPSPTLRNKSGAGIVSSSSCLDGYGVDYFTGTVMVSPPPTPALEGLDSSYPVSPSSLVADGPDGSGVVSIDGATFIFGDVFVVSSSTADTISGVLGLIAGVQGSGTSLPSALGLWTSTTALTLGLFPWVFPMIQGDGVGHLLPRFLSSVPL</sequence>
<dbReference type="EMBL" id="GILB01007000">
    <property type="protein sequence ID" value="NUU87333.1"/>
    <property type="molecule type" value="Transcribed_RNA"/>
</dbReference>
<reference evidence="1" key="1">
    <citation type="submission" date="2020-03" db="EMBL/GenBank/DDBJ databases">
        <authorList>
            <person name="Zhang R."/>
        </authorList>
    </citation>
    <scope>NUCLEOTIDE SEQUENCE</scope>
</reference>
<dbReference type="AlphaFoldDB" id="A0A6M2EPR8"/>
<proteinExistence type="predicted"/>